<keyword evidence="2" id="KW-1185">Reference proteome</keyword>
<accession>A0A371JI86</accession>
<protein>
    <submittedName>
        <fullName evidence="1">Uncharacterized protein</fullName>
    </submittedName>
</protein>
<dbReference type="EMBL" id="NOKA02000004">
    <property type="protein sequence ID" value="RDY32434.1"/>
    <property type="molecule type" value="Genomic_DNA"/>
</dbReference>
<evidence type="ECO:0000313" key="2">
    <source>
        <dbReference type="Proteomes" id="UP000216411"/>
    </source>
</evidence>
<comment type="caution">
    <text evidence="1">The sequence shown here is derived from an EMBL/GenBank/DDBJ whole genome shotgun (WGS) entry which is preliminary data.</text>
</comment>
<reference evidence="1 2" key="1">
    <citation type="journal article" date="2017" name="Genome Announc.">
        <title>Draft Genome Sequence of a Sporulating and Motile Strain of Lachnotalea glycerini Isolated from Water in Quebec City, Canada.</title>
        <authorList>
            <person name="Maheux A.F."/>
            <person name="Boudreau D.K."/>
            <person name="Berube E."/>
            <person name="Boissinot M."/>
            <person name="Raymond F."/>
            <person name="Brodeur S."/>
            <person name="Corbeil J."/>
            <person name="Isabel S."/>
            <person name="Omar R.F."/>
            <person name="Bergeron M.G."/>
        </authorList>
    </citation>
    <scope>NUCLEOTIDE SEQUENCE [LARGE SCALE GENOMIC DNA]</scope>
    <source>
        <strain evidence="1 2">CCRI-19302</strain>
    </source>
</reference>
<gene>
    <name evidence="1" type="ORF">CG710_005060</name>
</gene>
<sequence>MTHSCILSRGKEKIVRVTFESETAYAEGIVPSGIIEKQNGFTEDEVKQLELYLKLNQDDIMKKAKEITGITHWF</sequence>
<dbReference type="Proteomes" id="UP000216411">
    <property type="component" value="Unassembled WGS sequence"/>
</dbReference>
<proteinExistence type="predicted"/>
<dbReference type="OrthoDB" id="9809686at2"/>
<evidence type="ECO:0000313" key="1">
    <source>
        <dbReference type="EMBL" id="RDY32434.1"/>
    </source>
</evidence>
<organism evidence="1 2">
    <name type="scientific">Lachnotalea glycerini</name>
    <dbReference type="NCBI Taxonomy" id="1763509"/>
    <lineage>
        <taxon>Bacteria</taxon>
        <taxon>Bacillati</taxon>
        <taxon>Bacillota</taxon>
        <taxon>Clostridia</taxon>
        <taxon>Lachnospirales</taxon>
        <taxon>Lachnospiraceae</taxon>
        <taxon>Lachnotalea</taxon>
    </lineage>
</organism>
<name>A0A371JI86_9FIRM</name>
<dbReference type="AlphaFoldDB" id="A0A371JI86"/>